<dbReference type="Proteomes" id="UP000268007">
    <property type="component" value="Unassembled WGS sequence"/>
</dbReference>
<comment type="caution">
    <text evidence="1">The sequence shown here is derived from an EMBL/GenBank/DDBJ whole genome shotgun (WGS) entry which is preliminary data.</text>
</comment>
<evidence type="ECO:0000313" key="1">
    <source>
        <dbReference type="EMBL" id="RKR82946.1"/>
    </source>
</evidence>
<proteinExistence type="predicted"/>
<protein>
    <submittedName>
        <fullName evidence="1">Uncharacterized protein</fullName>
    </submittedName>
</protein>
<dbReference type="EMBL" id="RBKU01000001">
    <property type="protein sequence ID" value="RKR82946.1"/>
    <property type="molecule type" value="Genomic_DNA"/>
</dbReference>
<name>A0A495J1U0_9SPHI</name>
<keyword evidence="2" id="KW-1185">Reference proteome</keyword>
<organism evidence="1 2">
    <name type="scientific">Mucilaginibacter gracilis</name>
    <dbReference type="NCBI Taxonomy" id="423350"/>
    <lineage>
        <taxon>Bacteria</taxon>
        <taxon>Pseudomonadati</taxon>
        <taxon>Bacteroidota</taxon>
        <taxon>Sphingobacteriia</taxon>
        <taxon>Sphingobacteriales</taxon>
        <taxon>Sphingobacteriaceae</taxon>
        <taxon>Mucilaginibacter</taxon>
    </lineage>
</organism>
<dbReference type="AlphaFoldDB" id="A0A495J1U0"/>
<evidence type="ECO:0000313" key="2">
    <source>
        <dbReference type="Proteomes" id="UP000268007"/>
    </source>
</evidence>
<reference evidence="1 2" key="1">
    <citation type="submission" date="2018-10" db="EMBL/GenBank/DDBJ databases">
        <title>Genomic Encyclopedia of Archaeal and Bacterial Type Strains, Phase II (KMG-II): from individual species to whole genera.</title>
        <authorList>
            <person name="Goeker M."/>
        </authorList>
    </citation>
    <scope>NUCLEOTIDE SEQUENCE [LARGE SCALE GENOMIC DNA]</scope>
    <source>
        <strain evidence="1 2">DSM 18602</strain>
    </source>
</reference>
<sequence length="57" mass="6397">MVSNVNVEMPEACKPSVSVIGTGFWFKCYGIYGQNWALSIISGKISAQLLIQYFNHR</sequence>
<accession>A0A495J1U0</accession>
<gene>
    <name evidence="1" type="ORF">BDD43_3144</name>
</gene>